<feature type="transmembrane region" description="Helical" evidence="5">
    <location>
        <begin position="57"/>
        <end position="75"/>
    </location>
</feature>
<dbReference type="Gene3D" id="1.20.1720.10">
    <property type="entry name" value="Multidrug resistance protein D"/>
    <property type="match status" value="1"/>
</dbReference>
<comment type="caution">
    <text evidence="7">The sequence shown here is derived from an EMBL/GenBank/DDBJ whole genome shotgun (WGS) entry which is preliminary data.</text>
</comment>
<keyword evidence="8" id="KW-1185">Reference proteome</keyword>
<dbReference type="PROSITE" id="PS50850">
    <property type="entry name" value="MFS"/>
    <property type="match status" value="1"/>
</dbReference>
<keyword evidence="3 5" id="KW-1133">Transmembrane helix</keyword>
<keyword evidence="2 5" id="KW-0812">Transmembrane</keyword>
<dbReference type="PRINTS" id="PR01036">
    <property type="entry name" value="TCRTETB"/>
</dbReference>
<feature type="transmembrane region" description="Helical" evidence="5">
    <location>
        <begin position="335"/>
        <end position="353"/>
    </location>
</feature>
<dbReference type="CDD" id="cd17321">
    <property type="entry name" value="MFS_MMR_MDR_like"/>
    <property type="match status" value="1"/>
</dbReference>
<protein>
    <submittedName>
        <fullName evidence="7">MFS family permease</fullName>
    </submittedName>
</protein>
<feature type="transmembrane region" description="Helical" evidence="5">
    <location>
        <begin position="149"/>
        <end position="167"/>
    </location>
</feature>
<feature type="transmembrane region" description="Helical" evidence="5">
    <location>
        <begin position="359"/>
        <end position="381"/>
    </location>
</feature>
<accession>A0A840IQQ5</accession>
<organism evidence="7 8">
    <name type="scientific">Amycolatopsis jiangsuensis</name>
    <dbReference type="NCBI Taxonomy" id="1181879"/>
    <lineage>
        <taxon>Bacteria</taxon>
        <taxon>Bacillati</taxon>
        <taxon>Actinomycetota</taxon>
        <taxon>Actinomycetes</taxon>
        <taxon>Pseudonocardiales</taxon>
        <taxon>Pseudonocardiaceae</taxon>
        <taxon>Amycolatopsis</taxon>
    </lineage>
</organism>
<feature type="transmembrane region" description="Helical" evidence="5">
    <location>
        <begin position="87"/>
        <end position="111"/>
    </location>
</feature>
<feature type="domain" description="Major facilitator superfamily (MFS) profile" evidence="6">
    <location>
        <begin position="21"/>
        <end position="445"/>
    </location>
</feature>
<evidence type="ECO:0000256" key="5">
    <source>
        <dbReference type="SAM" id="Phobius"/>
    </source>
</evidence>
<dbReference type="Pfam" id="PF07690">
    <property type="entry name" value="MFS_1"/>
    <property type="match status" value="1"/>
</dbReference>
<evidence type="ECO:0000256" key="3">
    <source>
        <dbReference type="ARBA" id="ARBA00022989"/>
    </source>
</evidence>
<evidence type="ECO:0000313" key="7">
    <source>
        <dbReference type="EMBL" id="MBB4683508.1"/>
    </source>
</evidence>
<dbReference type="PANTHER" id="PTHR42718:SF39">
    <property type="entry name" value="ACTINORHODIN TRANSPORTER-RELATED"/>
    <property type="match status" value="1"/>
</dbReference>
<dbReference type="GO" id="GO:0022857">
    <property type="term" value="F:transmembrane transporter activity"/>
    <property type="evidence" value="ECO:0007669"/>
    <property type="project" value="InterPro"/>
</dbReference>
<dbReference type="InterPro" id="IPR011701">
    <property type="entry name" value="MFS"/>
</dbReference>
<feature type="transmembrane region" description="Helical" evidence="5">
    <location>
        <begin position="20"/>
        <end position="45"/>
    </location>
</feature>
<evidence type="ECO:0000256" key="4">
    <source>
        <dbReference type="ARBA" id="ARBA00023136"/>
    </source>
</evidence>
<name>A0A840IQQ5_9PSEU</name>
<feature type="transmembrane region" description="Helical" evidence="5">
    <location>
        <begin position="421"/>
        <end position="440"/>
    </location>
</feature>
<feature type="transmembrane region" description="Helical" evidence="5">
    <location>
        <begin position="209"/>
        <end position="226"/>
    </location>
</feature>
<evidence type="ECO:0000313" key="8">
    <source>
        <dbReference type="Proteomes" id="UP000581769"/>
    </source>
</evidence>
<evidence type="ECO:0000256" key="1">
    <source>
        <dbReference type="ARBA" id="ARBA00004651"/>
    </source>
</evidence>
<dbReference type="RefSeq" id="WP_184778044.1">
    <property type="nucleotide sequence ID" value="NZ_JACHMG010000001.1"/>
</dbReference>
<gene>
    <name evidence="7" type="ORF">BJY18_000993</name>
</gene>
<dbReference type="PANTHER" id="PTHR42718">
    <property type="entry name" value="MAJOR FACILITATOR SUPERFAMILY MULTIDRUG TRANSPORTER MFSC"/>
    <property type="match status" value="1"/>
</dbReference>
<feature type="transmembrane region" description="Helical" evidence="5">
    <location>
        <begin position="309"/>
        <end position="328"/>
    </location>
</feature>
<dbReference type="GO" id="GO:0005886">
    <property type="term" value="C:plasma membrane"/>
    <property type="evidence" value="ECO:0007669"/>
    <property type="project" value="UniProtKB-SubCell"/>
</dbReference>
<keyword evidence="4 5" id="KW-0472">Membrane</keyword>
<evidence type="ECO:0000259" key="6">
    <source>
        <dbReference type="PROSITE" id="PS50850"/>
    </source>
</evidence>
<evidence type="ECO:0000256" key="2">
    <source>
        <dbReference type="ARBA" id="ARBA00022692"/>
    </source>
</evidence>
<dbReference type="AlphaFoldDB" id="A0A840IQQ5"/>
<sequence length="445" mass="45811">MTTSIRPDDTGTGTRSSRWVALCVLLLAEAMNLLDTTIVQVAAPVIRNELQGDGADIQWFTAAYTLAFAVLLIPGGRIGDIIGRRRALRLGMTGFVLASLVCACALTPTMLITARAVQGAAAALVIPQTIGLIRAMFDGPDLGRAFGTIGPVMGLAAVCGPVLGGVLTSTDLFGSSWRSVFLVNVPLGVLTLVGTRLLPRSFAPHRPRFDVLGTLLVAAGSGLVIYPLIERAHWLLLGLGAVVLTGFAVTQRLRSAPLVEPSLFARIRFPAALVCSTLFYAVMQGLLQVFVLHAQLIEHAGALTTGLRLLPWSVAMGLAAVVAGNWLVPRAGGSVMYTGLAVLLAGVVTVLLAPDALPVALAVVGAGIGLFTAPFFTTALAKVRPEENGSAAGLLNAVQQFGGTLGVAALGSLFFTSGAGTALLTACGLSLLTVVAVAIMRSGSS</sequence>
<dbReference type="Proteomes" id="UP000581769">
    <property type="component" value="Unassembled WGS sequence"/>
</dbReference>
<feature type="transmembrane region" description="Helical" evidence="5">
    <location>
        <begin position="179"/>
        <end position="197"/>
    </location>
</feature>
<comment type="subcellular location">
    <subcellularLocation>
        <location evidence="1">Cell membrane</location>
        <topology evidence="1">Multi-pass membrane protein</topology>
    </subcellularLocation>
</comment>
<reference evidence="7 8" key="1">
    <citation type="submission" date="2020-08" db="EMBL/GenBank/DDBJ databases">
        <title>Sequencing the genomes of 1000 actinobacteria strains.</title>
        <authorList>
            <person name="Klenk H.-P."/>
        </authorList>
    </citation>
    <scope>NUCLEOTIDE SEQUENCE [LARGE SCALE GENOMIC DNA]</scope>
    <source>
        <strain evidence="7 8">DSM 45859</strain>
    </source>
</reference>
<feature type="transmembrane region" description="Helical" evidence="5">
    <location>
        <begin position="271"/>
        <end position="297"/>
    </location>
</feature>
<dbReference type="InterPro" id="IPR036259">
    <property type="entry name" value="MFS_trans_sf"/>
</dbReference>
<dbReference type="Gene3D" id="1.20.1250.20">
    <property type="entry name" value="MFS general substrate transporter like domains"/>
    <property type="match status" value="1"/>
</dbReference>
<dbReference type="InterPro" id="IPR020846">
    <property type="entry name" value="MFS_dom"/>
</dbReference>
<dbReference type="EMBL" id="JACHMG010000001">
    <property type="protein sequence ID" value="MBB4683508.1"/>
    <property type="molecule type" value="Genomic_DNA"/>
</dbReference>
<dbReference type="SUPFAM" id="SSF103473">
    <property type="entry name" value="MFS general substrate transporter"/>
    <property type="match status" value="1"/>
</dbReference>
<proteinExistence type="predicted"/>
<feature type="transmembrane region" description="Helical" evidence="5">
    <location>
        <begin position="232"/>
        <end position="250"/>
    </location>
</feature>